<dbReference type="EMBL" id="CAKKLH010000283">
    <property type="protein sequence ID" value="CAH0108392.1"/>
    <property type="molecule type" value="Genomic_DNA"/>
</dbReference>
<keyword evidence="3" id="KW-1185">Reference proteome</keyword>
<reference evidence="2" key="1">
    <citation type="submission" date="2021-11" db="EMBL/GenBank/DDBJ databases">
        <authorList>
            <person name="Schell T."/>
        </authorList>
    </citation>
    <scope>NUCLEOTIDE SEQUENCE</scope>
    <source>
        <strain evidence="2">M5</strain>
    </source>
</reference>
<gene>
    <name evidence="2" type="ORF">DGAL_LOCUS11769</name>
</gene>
<dbReference type="OrthoDB" id="6378880at2759"/>
<comment type="caution">
    <text evidence="2">The sequence shown here is derived from an EMBL/GenBank/DDBJ whole genome shotgun (WGS) entry which is preliminary data.</text>
</comment>
<dbReference type="Proteomes" id="UP000789390">
    <property type="component" value="Unassembled WGS sequence"/>
</dbReference>
<proteinExistence type="predicted"/>
<name>A0A8J2WR68_9CRUS</name>
<protein>
    <submittedName>
        <fullName evidence="2">Uncharacterized protein</fullName>
    </submittedName>
</protein>
<organism evidence="2 3">
    <name type="scientific">Daphnia galeata</name>
    <dbReference type="NCBI Taxonomy" id="27404"/>
    <lineage>
        <taxon>Eukaryota</taxon>
        <taxon>Metazoa</taxon>
        <taxon>Ecdysozoa</taxon>
        <taxon>Arthropoda</taxon>
        <taxon>Crustacea</taxon>
        <taxon>Branchiopoda</taxon>
        <taxon>Diplostraca</taxon>
        <taxon>Cladocera</taxon>
        <taxon>Anomopoda</taxon>
        <taxon>Daphniidae</taxon>
        <taxon>Daphnia</taxon>
    </lineage>
</organism>
<feature type="chain" id="PRO_5035292667" evidence="1">
    <location>
        <begin position="20"/>
        <end position="394"/>
    </location>
</feature>
<keyword evidence="1" id="KW-0732">Signal</keyword>
<accession>A0A8J2WR68</accession>
<evidence type="ECO:0000256" key="1">
    <source>
        <dbReference type="SAM" id="SignalP"/>
    </source>
</evidence>
<feature type="signal peptide" evidence="1">
    <location>
        <begin position="1"/>
        <end position="19"/>
    </location>
</feature>
<dbReference type="AlphaFoldDB" id="A0A8J2WR68"/>
<evidence type="ECO:0000313" key="3">
    <source>
        <dbReference type="Proteomes" id="UP000789390"/>
    </source>
</evidence>
<sequence>MLASSLLFFLAGLLSFSWAQINLLAGNPLLQGATSYTFLMSTTTKTKPTSCYIKSGIVSQCRRKRGIVERPQLIQFDDFIISPSAVYGIETTMAPVTSDSRFDSNSLVSSFNEEMEYLTSQSLFRQLLDNGRNNLFTVGNCGQSIVNFSQFIECMGLSVQDTTVLTATFTETKTISRGFTTFTVAGCTPAGFPYPTCPPGSTSSTNLLGGLVGTVTNVINSLLPSPIASIVNPILTPITNVVTTLPLPGQGVLPGQGSTGGLLPGGTGNIPVVGGLLPGQGSTAGLGGLLPGGTGNIPVVGGLLPGQGSTGGLLGGLLPGTSNLPLVGGLLSGQGGTTGSLPIVGGLLPGGQGSTSSGGGLGGLLPGLGGLPLLGGVLGDGSQPVPLSYRYSYA</sequence>
<evidence type="ECO:0000313" key="2">
    <source>
        <dbReference type="EMBL" id="CAH0108392.1"/>
    </source>
</evidence>